<protein>
    <submittedName>
        <fullName evidence="1">Uncharacterized protein</fullName>
    </submittedName>
</protein>
<accession>A0A835B9I4</accession>
<dbReference type="EMBL" id="JACEFO010002099">
    <property type="protein sequence ID" value="KAF8684321.1"/>
    <property type="molecule type" value="Genomic_DNA"/>
</dbReference>
<dbReference type="Proteomes" id="UP000636709">
    <property type="component" value="Unassembled WGS sequence"/>
</dbReference>
<keyword evidence="2" id="KW-1185">Reference proteome</keyword>
<gene>
    <name evidence="1" type="ORF">HU200_044343</name>
</gene>
<evidence type="ECO:0000313" key="2">
    <source>
        <dbReference type="Proteomes" id="UP000636709"/>
    </source>
</evidence>
<reference evidence="1" key="1">
    <citation type="submission" date="2020-07" db="EMBL/GenBank/DDBJ databases">
        <title>Genome sequence and genetic diversity analysis of an under-domesticated orphan crop, white fonio (Digitaria exilis).</title>
        <authorList>
            <person name="Bennetzen J.L."/>
            <person name="Chen S."/>
            <person name="Ma X."/>
            <person name="Wang X."/>
            <person name="Yssel A.E.J."/>
            <person name="Chaluvadi S.R."/>
            <person name="Johnson M."/>
            <person name="Gangashetty P."/>
            <person name="Hamidou F."/>
            <person name="Sanogo M.D."/>
            <person name="Zwaenepoel A."/>
            <person name="Wallace J."/>
            <person name="Van De Peer Y."/>
            <person name="Van Deynze A."/>
        </authorList>
    </citation>
    <scope>NUCLEOTIDE SEQUENCE</scope>
    <source>
        <tissue evidence="1">Leaves</tissue>
    </source>
</reference>
<evidence type="ECO:0000313" key="1">
    <source>
        <dbReference type="EMBL" id="KAF8684321.1"/>
    </source>
</evidence>
<comment type="caution">
    <text evidence="1">The sequence shown here is derived from an EMBL/GenBank/DDBJ whole genome shotgun (WGS) entry which is preliminary data.</text>
</comment>
<name>A0A835B9I4_9POAL</name>
<proteinExistence type="predicted"/>
<sequence>MDYLREFKSFLPLIGLAAHGCSHRRSTRSSSAVSSNVCTVHFLNCSPISLGCCFELWKSLVAVLSARPDSVSNFRRGRCNLWPGNENGVQAFGYTLFCFLSLITLRMNSPCLISYK</sequence>
<dbReference type="AlphaFoldDB" id="A0A835B9I4"/>
<organism evidence="1 2">
    <name type="scientific">Digitaria exilis</name>
    <dbReference type="NCBI Taxonomy" id="1010633"/>
    <lineage>
        <taxon>Eukaryota</taxon>
        <taxon>Viridiplantae</taxon>
        <taxon>Streptophyta</taxon>
        <taxon>Embryophyta</taxon>
        <taxon>Tracheophyta</taxon>
        <taxon>Spermatophyta</taxon>
        <taxon>Magnoliopsida</taxon>
        <taxon>Liliopsida</taxon>
        <taxon>Poales</taxon>
        <taxon>Poaceae</taxon>
        <taxon>PACMAD clade</taxon>
        <taxon>Panicoideae</taxon>
        <taxon>Panicodae</taxon>
        <taxon>Paniceae</taxon>
        <taxon>Anthephorinae</taxon>
        <taxon>Digitaria</taxon>
    </lineage>
</organism>